<proteinExistence type="predicted"/>
<dbReference type="AlphaFoldDB" id="A0AAD6C7U2"/>
<sequence length="232" mass="25818">MTSPSLTLSSIPYDCQREIIRHLDAQAVTNLRLTSRQMKDLCSGPCFNGFLRRQTIEFSKKGLESLVDLASYEEFKSTVRELIVRVPLYMTGARTMFTIEQPTTAEDVNFVESQDTIQYEFLETSALELLTSALRSLGSLEVIDLDLIVVTGARPAARCDPRISDFLLNMSMCSRIYRLFISAIAKSGISLEALSIFRQSPFGAVSYYGRAATTTELEKGGTQPGTIRGQEL</sequence>
<dbReference type="GeneID" id="81598874"/>
<name>A0AAD6C7U2_9EURO</name>
<dbReference type="CDD" id="cd09917">
    <property type="entry name" value="F-box_SF"/>
    <property type="match status" value="1"/>
</dbReference>
<dbReference type="InterPro" id="IPR001810">
    <property type="entry name" value="F-box_dom"/>
</dbReference>
<keyword evidence="3" id="KW-1185">Reference proteome</keyword>
<organism evidence="2 3">
    <name type="scientific">Penicillium daleae</name>
    <dbReference type="NCBI Taxonomy" id="63821"/>
    <lineage>
        <taxon>Eukaryota</taxon>
        <taxon>Fungi</taxon>
        <taxon>Dikarya</taxon>
        <taxon>Ascomycota</taxon>
        <taxon>Pezizomycotina</taxon>
        <taxon>Eurotiomycetes</taxon>
        <taxon>Eurotiomycetidae</taxon>
        <taxon>Eurotiales</taxon>
        <taxon>Aspergillaceae</taxon>
        <taxon>Penicillium</taxon>
    </lineage>
</organism>
<evidence type="ECO:0000313" key="2">
    <source>
        <dbReference type="EMBL" id="KAJ5454293.1"/>
    </source>
</evidence>
<comment type="caution">
    <text evidence="2">The sequence shown here is derived from an EMBL/GenBank/DDBJ whole genome shotgun (WGS) entry which is preliminary data.</text>
</comment>
<feature type="domain" description="F-box" evidence="1">
    <location>
        <begin position="5"/>
        <end position="54"/>
    </location>
</feature>
<dbReference type="EMBL" id="JAPVEA010000005">
    <property type="protein sequence ID" value="KAJ5454293.1"/>
    <property type="molecule type" value="Genomic_DNA"/>
</dbReference>
<evidence type="ECO:0000259" key="1">
    <source>
        <dbReference type="PROSITE" id="PS50181"/>
    </source>
</evidence>
<dbReference type="InterPro" id="IPR036047">
    <property type="entry name" value="F-box-like_dom_sf"/>
</dbReference>
<dbReference type="SUPFAM" id="SSF81383">
    <property type="entry name" value="F-box domain"/>
    <property type="match status" value="1"/>
</dbReference>
<dbReference type="PROSITE" id="PS50181">
    <property type="entry name" value="FBOX"/>
    <property type="match status" value="1"/>
</dbReference>
<protein>
    <recommendedName>
        <fullName evidence="1">F-box domain-containing protein</fullName>
    </recommendedName>
</protein>
<dbReference type="RefSeq" id="XP_056767249.1">
    <property type="nucleotide sequence ID" value="XM_056908631.1"/>
</dbReference>
<accession>A0AAD6C7U2</accession>
<evidence type="ECO:0000313" key="3">
    <source>
        <dbReference type="Proteomes" id="UP001213681"/>
    </source>
</evidence>
<reference evidence="2" key="2">
    <citation type="journal article" date="2023" name="IMA Fungus">
        <title>Comparative genomic study of the Penicillium genus elucidates a diverse pangenome and 15 lateral gene transfer events.</title>
        <authorList>
            <person name="Petersen C."/>
            <person name="Sorensen T."/>
            <person name="Nielsen M.R."/>
            <person name="Sondergaard T.E."/>
            <person name="Sorensen J.L."/>
            <person name="Fitzpatrick D.A."/>
            <person name="Frisvad J.C."/>
            <person name="Nielsen K.L."/>
        </authorList>
    </citation>
    <scope>NUCLEOTIDE SEQUENCE</scope>
    <source>
        <strain evidence="2">IBT 16125</strain>
    </source>
</reference>
<dbReference type="Proteomes" id="UP001213681">
    <property type="component" value="Unassembled WGS sequence"/>
</dbReference>
<reference evidence="2" key="1">
    <citation type="submission" date="2022-12" db="EMBL/GenBank/DDBJ databases">
        <authorList>
            <person name="Petersen C."/>
        </authorList>
    </citation>
    <scope>NUCLEOTIDE SEQUENCE</scope>
    <source>
        <strain evidence="2">IBT 16125</strain>
    </source>
</reference>
<gene>
    <name evidence="2" type="ORF">N7458_005249</name>
</gene>
<dbReference type="Pfam" id="PF00646">
    <property type="entry name" value="F-box"/>
    <property type="match status" value="1"/>
</dbReference>